<organism evidence="1">
    <name type="scientific">Rhizophora mucronata</name>
    <name type="common">Asiatic mangrove</name>
    <dbReference type="NCBI Taxonomy" id="61149"/>
    <lineage>
        <taxon>Eukaryota</taxon>
        <taxon>Viridiplantae</taxon>
        <taxon>Streptophyta</taxon>
        <taxon>Embryophyta</taxon>
        <taxon>Tracheophyta</taxon>
        <taxon>Spermatophyta</taxon>
        <taxon>Magnoliopsida</taxon>
        <taxon>eudicotyledons</taxon>
        <taxon>Gunneridae</taxon>
        <taxon>Pentapetalae</taxon>
        <taxon>rosids</taxon>
        <taxon>fabids</taxon>
        <taxon>Malpighiales</taxon>
        <taxon>Rhizophoraceae</taxon>
        <taxon>Rhizophora</taxon>
    </lineage>
</organism>
<dbReference type="AlphaFoldDB" id="A0A2P2NFF1"/>
<dbReference type="EMBL" id="GGEC01060732">
    <property type="protein sequence ID" value="MBX41216.1"/>
    <property type="molecule type" value="Transcribed_RNA"/>
</dbReference>
<proteinExistence type="predicted"/>
<protein>
    <submittedName>
        <fullName evidence="1">Uncharacterized protein</fullName>
    </submittedName>
</protein>
<accession>A0A2P2NFF1</accession>
<reference evidence="1" key="1">
    <citation type="submission" date="2018-02" db="EMBL/GenBank/DDBJ databases">
        <title>Rhizophora mucronata_Transcriptome.</title>
        <authorList>
            <person name="Meera S.P."/>
            <person name="Sreeshan A."/>
            <person name="Augustine A."/>
        </authorList>
    </citation>
    <scope>NUCLEOTIDE SEQUENCE</scope>
    <source>
        <tissue evidence="1">Leaf</tissue>
    </source>
</reference>
<evidence type="ECO:0000313" key="1">
    <source>
        <dbReference type="EMBL" id="MBX41216.1"/>
    </source>
</evidence>
<name>A0A2P2NFF1_RHIMU</name>
<sequence>MMLKLKHIWEQRQHIFYPCTTLIIAKWLHGSIYHSEFEDSNQVIN</sequence>